<gene>
    <name evidence="11" type="ORF">CLUMA_CG000679</name>
</gene>
<evidence type="ECO:0000256" key="9">
    <source>
        <dbReference type="ARBA" id="ARBA00023160"/>
    </source>
</evidence>
<comment type="similarity">
    <text evidence="10">Belongs to the ELO family.</text>
</comment>
<dbReference type="EC" id="2.3.1.199" evidence="10"/>
<keyword evidence="7 10" id="KW-0443">Lipid metabolism</keyword>
<accession>A0A1J1HFQ8</accession>
<reference evidence="11 12" key="1">
    <citation type="submission" date="2015-04" db="EMBL/GenBank/DDBJ databases">
        <authorList>
            <person name="Syromyatnikov M.Y."/>
            <person name="Popov V.N."/>
        </authorList>
    </citation>
    <scope>NUCLEOTIDE SEQUENCE [LARGE SCALE GENOMIC DNA]</scope>
</reference>
<dbReference type="OrthoDB" id="434092at2759"/>
<organism evidence="11 12">
    <name type="scientific">Clunio marinus</name>
    <dbReference type="NCBI Taxonomy" id="568069"/>
    <lineage>
        <taxon>Eukaryota</taxon>
        <taxon>Metazoa</taxon>
        <taxon>Ecdysozoa</taxon>
        <taxon>Arthropoda</taxon>
        <taxon>Hexapoda</taxon>
        <taxon>Insecta</taxon>
        <taxon>Pterygota</taxon>
        <taxon>Neoptera</taxon>
        <taxon>Endopterygota</taxon>
        <taxon>Diptera</taxon>
        <taxon>Nematocera</taxon>
        <taxon>Chironomoidea</taxon>
        <taxon>Chironomidae</taxon>
        <taxon>Clunio</taxon>
    </lineage>
</organism>
<evidence type="ECO:0000256" key="1">
    <source>
        <dbReference type="ARBA" id="ARBA00004141"/>
    </source>
</evidence>
<keyword evidence="5 10" id="KW-0276">Fatty acid metabolism</keyword>
<evidence type="ECO:0000256" key="7">
    <source>
        <dbReference type="ARBA" id="ARBA00023098"/>
    </source>
</evidence>
<keyword evidence="12" id="KW-1185">Reference proteome</keyword>
<keyword evidence="9 10" id="KW-0275">Fatty acid biosynthesis</keyword>
<comment type="subcellular location">
    <subcellularLocation>
        <location evidence="1">Membrane</location>
        <topology evidence="1">Multi-pass membrane protein</topology>
    </subcellularLocation>
</comment>
<dbReference type="GO" id="GO:0034626">
    <property type="term" value="P:fatty acid elongation, polyunsaturated fatty acid"/>
    <property type="evidence" value="ECO:0007669"/>
    <property type="project" value="TreeGrafter"/>
</dbReference>
<feature type="transmembrane region" description="Helical" evidence="10">
    <location>
        <begin position="145"/>
        <end position="163"/>
    </location>
</feature>
<feature type="transmembrane region" description="Helical" evidence="10">
    <location>
        <begin position="262"/>
        <end position="283"/>
    </location>
</feature>
<dbReference type="AlphaFoldDB" id="A0A1J1HFQ8"/>
<dbReference type="GO" id="GO:0034625">
    <property type="term" value="P:fatty acid elongation, monounsaturated fatty acid"/>
    <property type="evidence" value="ECO:0007669"/>
    <property type="project" value="TreeGrafter"/>
</dbReference>
<comment type="catalytic activity">
    <reaction evidence="10">
        <text>a very-long-chain acyl-CoA + malonyl-CoA + H(+) = a very-long-chain 3-oxoacyl-CoA + CO2 + CoA</text>
        <dbReference type="Rhea" id="RHEA:32727"/>
        <dbReference type="ChEBI" id="CHEBI:15378"/>
        <dbReference type="ChEBI" id="CHEBI:16526"/>
        <dbReference type="ChEBI" id="CHEBI:57287"/>
        <dbReference type="ChEBI" id="CHEBI:57384"/>
        <dbReference type="ChEBI" id="CHEBI:90725"/>
        <dbReference type="ChEBI" id="CHEBI:90736"/>
        <dbReference type="EC" id="2.3.1.199"/>
    </reaction>
</comment>
<feature type="transmembrane region" description="Helical" evidence="10">
    <location>
        <begin position="205"/>
        <end position="221"/>
    </location>
</feature>
<dbReference type="GO" id="GO:0019367">
    <property type="term" value="P:fatty acid elongation, saturated fatty acid"/>
    <property type="evidence" value="ECO:0007669"/>
    <property type="project" value="TreeGrafter"/>
</dbReference>
<proteinExistence type="inferred from homology"/>
<evidence type="ECO:0000256" key="10">
    <source>
        <dbReference type="RuleBase" id="RU361115"/>
    </source>
</evidence>
<dbReference type="PANTHER" id="PTHR11157:SF22">
    <property type="entry name" value="ELONGATION OF VERY LONG CHAIN FATTY ACIDS PROTEIN"/>
    <property type="match status" value="1"/>
</dbReference>
<evidence type="ECO:0000256" key="5">
    <source>
        <dbReference type="ARBA" id="ARBA00022832"/>
    </source>
</evidence>
<dbReference type="Pfam" id="PF01151">
    <property type="entry name" value="ELO"/>
    <property type="match status" value="1"/>
</dbReference>
<feature type="transmembrane region" description="Helical" evidence="10">
    <location>
        <begin position="95"/>
        <end position="111"/>
    </location>
</feature>
<dbReference type="GO" id="GO:0005789">
    <property type="term" value="C:endoplasmic reticulum membrane"/>
    <property type="evidence" value="ECO:0007669"/>
    <property type="project" value="TreeGrafter"/>
</dbReference>
<dbReference type="GO" id="GO:0042761">
    <property type="term" value="P:very long-chain fatty acid biosynthetic process"/>
    <property type="evidence" value="ECO:0007669"/>
    <property type="project" value="TreeGrafter"/>
</dbReference>
<dbReference type="Proteomes" id="UP000183832">
    <property type="component" value="Unassembled WGS sequence"/>
</dbReference>
<keyword evidence="2 10" id="KW-0444">Lipid biosynthesis</keyword>
<keyword evidence="6 10" id="KW-1133">Transmembrane helix</keyword>
<dbReference type="GO" id="GO:0030148">
    <property type="term" value="P:sphingolipid biosynthetic process"/>
    <property type="evidence" value="ECO:0007669"/>
    <property type="project" value="TreeGrafter"/>
</dbReference>
<keyword evidence="3 10" id="KW-0808">Transferase</keyword>
<evidence type="ECO:0000256" key="2">
    <source>
        <dbReference type="ARBA" id="ARBA00022516"/>
    </source>
</evidence>
<evidence type="ECO:0000256" key="3">
    <source>
        <dbReference type="ARBA" id="ARBA00022679"/>
    </source>
</evidence>
<evidence type="ECO:0000256" key="8">
    <source>
        <dbReference type="ARBA" id="ARBA00023136"/>
    </source>
</evidence>
<evidence type="ECO:0000313" key="12">
    <source>
        <dbReference type="Proteomes" id="UP000183832"/>
    </source>
</evidence>
<dbReference type="EMBL" id="CVRI01000002">
    <property type="protein sequence ID" value="CRK86853.1"/>
    <property type="molecule type" value="Genomic_DNA"/>
</dbReference>
<dbReference type="InterPro" id="IPR002076">
    <property type="entry name" value="ELO_fam"/>
</dbReference>
<dbReference type="PANTHER" id="PTHR11157">
    <property type="entry name" value="FATTY ACID ACYL TRANSFERASE-RELATED"/>
    <property type="match status" value="1"/>
</dbReference>
<protein>
    <recommendedName>
        <fullName evidence="10">Elongation of very long chain fatty acids protein</fullName>
        <ecNumber evidence="10">2.3.1.199</ecNumber>
    </recommendedName>
    <alternativeName>
        <fullName evidence="10">Very-long-chain 3-oxoacyl-CoA synthase</fullName>
    </alternativeName>
</protein>
<dbReference type="STRING" id="568069.A0A1J1HFQ8"/>
<feature type="transmembrane region" description="Helical" evidence="10">
    <location>
        <begin position="62"/>
        <end position="83"/>
    </location>
</feature>
<keyword evidence="4 10" id="KW-0812">Transmembrane</keyword>
<sequence length="298" mass="35525">MDNFTDYDGVLSFPRNFVKMAVEEYNSPQQNWTDLIIRYWTVIDEKLGDRRVKHFPLMDTPIPTVAFILLYLSWVVVIGPLYMRDRKAHSLRNTLIYYNAFQVLLSAYMFYEHLMSGWMKGYSFTCETVDYSDGPQSRRMFNLCYVYYLSKLTEFADTVFFVLRKKKNQISWLHLYHHALTPIEAWMLVKFISGGNATFPNILNNFVHILMYFYYLLAALGPQYQKYLWWKRYMTELQIAQFVLCIFHNIRALYTGCAFPPFVSSLLLINSLIFFSLFMNFYIQNFYKKKTVAAKKVD</sequence>
<name>A0A1J1HFQ8_9DIPT</name>
<evidence type="ECO:0000256" key="6">
    <source>
        <dbReference type="ARBA" id="ARBA00022989"/>
    </source>
</evidence>
<keyword evidence="8 10" id="KW-0472">Membrane</keyword>
<evidence type="ECO:0000313" key="11">
    <source>
        <dbReference type="EMBL" id="CRK86853.1"/>
    </source>
</evidence>
<dbReference type="GO" id="GO:0009922">
    <property type="term" value="F:fatty acid elongase activity"/>
    <property type="evidence" value="ECO:0007669"/>
    <property type="project" value="UniProtKB-EC"/>
</dbReference>
<evidence type="ECO:0000256" key="4">
    <source>
        <dbReference type="ARBA" id="ARBA00022692"/>
    </source>
</evidence>